<evidence type="ECO:0000313" key="5">
    <source>
        <dbReference type="EMBL" id="TPX54516.1"/>
    </source>
</evidence>
<gene>
    <name evidence="5" type="ORF">SeMB42_g00234</name>
</gene>
<accession>A0A507DSK5</accession>
<proteinExistence type="predicted"/>
<dbReference type="SUPFAM" id="SSF57850">
    <property type="entry name" value="RING/U-box"/>
    <property type="match status" value="1"/>
</dbReference>
<dbReference type="PANTHER" id="PTHR45676:SF41">
    <property type="entry name" value="RING-H2 FINGER PROTEIN ATL66"/>
    <property type="match status" value="1"/>
</dbReference>
<dbReference type="PROSITE" id="PS50089">
    <property type="entry name" value="ZF_RING_2"/>
    <property type="match status" value="1"/>
</dbReference>
<protein>
    <recommendedName>
        <fullName evidence="4">RING-type domain-containing protein</fullName>
    </recommendedName>
</protein>
<evidence type="ECO:0000256" key="1">
    <source>
        <dbReference type="PROSITE-ProRule" id="PRU00175"/>
    </source>
</evidence>
<dbReference type="STRING" id="286115.A0A507DSK5"/>
<keyword evidence="1" id="KW-0863">Zinc-finger</keyword>
<feature type="region of interest" description="Disordered" evidence="2">
    <location>
        <begin position="35"/>
        <end position="63"/>
    </location>
</feature>
<comment type="caution">
    <text evidence="5">The sequence shown here is derived from an EMBL/GenBank/DDBJ whole genome shotgun (WGS) entry which is preliminary data.</text>
</comment>
<sequence length="240" mass="27069">MPNWTTAASLVLILLAGLLQHTEAAGGCWGCIGPSRGADRSRSPVQTSRSRWAPQNPQHDRPMDIRNRLQRETFDQTDPHLGQWADDPSLQLGPSTLAFLDEMSERTTAAVPDYEEMLSLFERIRPQSAEHTALMRMAAARARTLFIGITCFNTSRHASRPRFNLMVSVNDDNEGSEECPICLGKLEFKKAGDVVELSQCSHSFHRKCINTWRKRNKSCPTCREIANRGNRGNEYLFKAH</sequence>
<dbReference type="Gene3D" id="3.30.40.10">
    <property type="entry name" value="Zinc/RING finger domain, C3HC4 (zinc finger)"/>
    <property type="match status" value="1"/>
</dbReference>
<dbReference type="GO" id="GO:0008270">
    <property type="term" value="F:zinc ion binding"/>
    <property type="evidence" value="ECO:0007669"/>
    <property type="project" value="UniProtKB-KW"/>
</dbReference>
<evidence type="ECO:0000259" key="4">
    <source>
        <dbReference type="PROSITE" id="PS50089"/>
    </source>
</evidence>
<keyword evidence="3" id="KW-0732">Signal</keyword>
<reference evidence="5 6" key="1">
    <citation type="journal article" date="2019" name="Sci. Rep.">
        <title>Comparative genomics of chytrid fungi reveal insights into the obligate biotrophic and pathogenic lifestyle of Synchytrium endobioticum.</title>
        <authorList>
            <person name="van de Vossenberg B.T.L.H."/>
            <person name="Warris S."/>
            <person name="Nguyen H.D.T."/>
            <person name="van Gent-Pelzer M.P.E."/>
            <person name="Joly D.L."/>
            <person name="van de Geest H.C."/>
            <person name="Bonants P.J.M."/>
            <person name="Smith D.S."/>
            <person name="Levesque C.A."/>
            <person name="van der Lee T.A.J."/>
        </authorList>
    </citation>
    <scope>NUCLEOTIDE SEQUENCE [LARGE SCALE GENOMIC DNA]</scope>
    <source>
        <strain evidence="5 6">MB42</strain>
    </source>
</reference>
<dbReference type="InterPro" id="IPR001841">
    <property type="entry name" value="Znf_RING"/>
</dbReference>
<keyword evidence="1" id="KW-0479">Metal-binding</keyword>
<dbReference type="VEuPathDB" id="FungiDB:SeMB42_g00234"/>
<dbReference type="Proteomes" id="UP000317494">
    <property type="component" value="Unassembled WGS sequence"/>
</dbReference>
<keyword evidence="6" id="KW-1185">Reference proteome</keyword>
<organism evidence="5 6">
    <name type="scientific">Synchytrium endobioticum</name>
    <dbReference type="NCBI Taxonomy" id="286115"/>
    <lineage>
        <taxon>Eukaryota</taxon>
        <taxon>Fungi</taxon>
        <taxon>Fungi incertae sedis</taxon>
        <taxon>Chytridiomycota</taxon>
        <taxon>Chytridiomycota incertae sedis</taxon>
        <taxon>Chytridiomycetes</taxon>
        <taxon>Synchytriales</taxon>
        <taxon>Synchytriaceae</taxon>
        <taxon>Synchytrium</taxon>
    </lineage>
</organism>
<dbReference type="PANTHER" id="PTHR45676">
    <property type="entry name" value="RING-H2 FINGER PROTEIN ATL51-RELATED"/>
    <property type="match status" value="1"/>
</dbReference>
<keyword evidence="1" id="KW-0862">Zinc</keyword>
<feature type="chain" id="PRO_5021277843" description="RING-type domain-containing protein" evidence="3">
    <location>
        <begin position="25"/>
        <end position="240"/>
    </location>
</feature>
<evidence type="ECO:0000313" key="6">
    <source>
        <dbReference type="Proteomes" id="UP000317494"/>
    </source>
</evidence>
<evidence type="ECO:0000256" key="2">
    <source>
        <dbReference type="SAM" id="MobiDB-lite"/>
    </source>
</evidence>
<dbReference type="SMART" id="SM00184">
    <property type="entry name" value="RING"/>
    <property type="match status" value="1"/>
</dbReference>
<evidence type="ECO:0000256" key="3">
    <source>
        <dbReference type="SAM" id="SignalP"/>
    </source>
</evidence>
<feature type="compositionally biased region" description="Polar residues" evidence="2">
    <location>
        <begin position="43"/>
        <end position="57"/>
    </location>
</feature>
<feature type="domain" description="RING-type" evidence="4">
    <location>
        <begin position="179"/>
        <end position="223"/>
    </location>
</feature>
<dbReference type="EMBL" id="QEAN01000004">
    <property type="protein sequence ID" value="TPX54516.1"/>
    <property type="molecule type" value="Genomic_DNA"/>
</dbReference>
<dbReference type="Pfam" id="PF13639">
    <property type="entry name" value="zf-RING_2"/>
    <property type="match status" value="1"/>
</dbReference>
<dbReference type="AlphaFoldDB" id="A0A507DSK5"/>
<feature type="signal peptide" evidence="3">
    <location>
        <begin position="1"/>
        <end position="24"/>
    </location>
</feature>
<dbReference type="UniPathway" id="UPA00143"/>
<dbReference type="GO" id="GO:0016567">
    <property type="term" value="P:protein ubiquitination"/>
    <property type="evidence" value="ECO:0007669"/>
    <property type="project" value="UniProtKB-UniPathway"/>
</dbReference>
<name>A0A507DSK5_9FUNG</name>
<dbReference type="InterPro" id="IPR013083">
    <property type="entry name" value="Znf_RING/FYVE/PHD"/>
</dbReference>